<dbReference type="RefSeq" id="WP_345339949.1">
    <property type="nucleotide sequence ID" value="NZ_BAABLI010000012.1"/>
</dbReference>
<accession>A0ABW4XNF6</accession>
<proteinExistence type="predicted"/>
<protein>
    <submittedName>
        <fullName evidence="1">YdiY family protein</fullName>
    </submittedName>
</protein>
<evidence type="ECO:0000313" key="1">
    <source>
        <dbReference type="EMBL" id="MFD2097126.1"/>
    </source>
</evidence>
<organism evidence="1 2">
    <name type="scientific">Corallincola platygyrae</name>
    <dbReference type="NCBI Taxonomy" id="1193278"/>
    <lineage>
        <taxon>Bacteria</taxon>
        <taxon>Pseudomonadati</taxon>
        <taxon>Pseudomonadota</taxon>
        <taxon>Gammaproteobacteria</taxon>
        <taxon>Alteromonadales</taxon>
        <taxon>Psychromonadaceae</taxon>
        <taxon>Corallincola</taxon>
    </lineage>
</organism>
<sequence length="249" mass="28670">MSLSLFSLCSFPTHADLWSPLDDEYSDEELSRRGFAGSVEVGLNNSTGNTETTSYRSRIEVDHFMIGWRNNYAFESDFKKDDESTSQERYKFTLKTQREWNDLEYTFGLADYENDRFNGLRDLITVSAGYGWRAWQADIAYLDLEAGPGYRRNDVEKDQREFISRLAAKLEWQISDTATFAEVFSSEIGQENTITRSDTSLSASLIGQMLLKLSFSFVHQTNPINDDGLFDETLETLDTRTSLTLLYRF</sequence>
<gene>
    <name evidence="1" type="ORF">ACFSJ3_14110</name>
</gene>
<comment type="caution">
    <text evidence="1">The sequence shown here is derived from an EMBL/GenBank/DDBJ whole genome shotgun (WGS) entry which is preliminary data.</text>
</comment>
<dbReference type="InterPro" id="IPR007433">
    <property type="entry name" value="DUF481"/>
</dbReference>
<dbReference type="Pfam" id="PF04338">
    <property type="entry name" value="DUF481"/>
    <property type="match status" value="1"/>
</dbReference>
<keyword evidence="2" id="KW-1185">Reference proteome</keyword>
<reference evidence="2" key="1">
    <citation type="journal article" date="2019" name="Int. J. Syst. Evol. Microbiol.">
        <title>The Global Catalogue of Microorganisms (GCM) 10K type strain sequencing project: providing services to taxonomists for standard genome sequencing and annotation.</title>
        <authorList>
            <consortium name="The Broad Institute Genomics Platform"/>
            <consortium name="The Broad Institute Genome Sequencing Center for Infectious Disease"/>
            <person name="Wu L."/>
            <person name="Ma J."/>
        </authorList>
    </citation>
    <scope>NUCLEOTIDE SEQUENCE [LARGE SCALE GENOMIC DNA]</scope>
    <source>
        <strain evidence="2">CGMCC 1.10992</strain>
    </source>
</reference>
<evidence type="ECO:0000313" key="2">
    <source>
        <dbReference type="Proteomes" id="UP001597380"/>
    </source>
</evidence>
<name>A0ABW4XNF6_9GAMM</name>
<dbReference type="Proteomes" id="UP001597380">
    <property type="component" value="Unassembled WGS sequence"/>
</dbReference>
<dbReference type="EMBL" id="JBHUHT010000016">
    <property type="protein sequence ID" value="MFD2097126.1"/>
    <property type="molecule type" value="Genomic_DNA"/>
</dbReference>